<sequence length="249" mass="27495">MCDNVVDVINNTEPLELSRLKIDTQDDACVEALKEIEKMDSLLVMKTTEKDEAKLSRQQVEKESLEVLQNLIHCGIPKAIESNLKAFEKLISDMTEEDKCRTTINTGEPEKSKKCAIPTSKNTDFVTKNIELAKCGMGVLSTTDEEKERLEHLLSGSSTIDSGENMEDSSDTSWKSDLSSQLSQIDEQLEALSKASTSGEHQTSDSSVINDRIADESKRGTDGGPLEKGGKTTDKIRLKQIDKLLNALK</sequence>
<feature type="compositionally biased region" description="Polar residues" evidence="1">
    <location>
        <begin position="194"/>
        <end position="209"/>
    </location>
</feature>
<evidence type="ECO:0000256" key="1">
    <source>
        <dbReference type="SAM" id="MobiDB-lite"/>
    </source>
</evidence>
<evidence type="ECO:0000313" key="2">
    <source>
        <dbReference type="EMBL" id="KAK6621652.1"/>
    </source>
</evidence>
<feature type="compositionally biased region" description="Basic and acidic residues" evidence="1">
    <location>
        <begin position="212"/>
        <end position="221"/>
    </location>
</feature>
<feature type="compositionally biased region" description="Low complexity" evidence="1">
    <location>
        <begin position="171"/>
        <end position="180"/>
    </location>
</feature>
<name>A0ABR1AKS7_POLSC</name>
<comment type="caution">
    <text evidence="2">The sequence shown here is derived from an EMBL/GenBank/DDBJ whole genome shotgun (WGS) entry which is preliminary data.</text>
</comment>
<reference evidence="2 3" key="1">
    <citation type="submission" date="2023-09" db="EMBL/GenBank/DDBJ databases">
        <title>Genomes of two closely related lineages of the louse Polyplax serrata with different host specificities.</title>
        <authorList>
            <person name="Martinu J."/>
            <person name="Tarabai H."/>
            <person name="Stefka J."/>
            <person name="Hypsa V."/>
        </authorList>
    </citation>
    <scope>NUCLEOTIDE SEQUENCE [LARGE SCALE GENOMIC DNA]</scope>
    <source>
        <strain evidence="2">98ZLc_SE</strain>
    </source>
</reference>
<organism evidence="2 3">
    <name type="scientific">Polyplax serrata</name>
    <name type="common">Common mouse louse</name>
    <dbReference type="NCBI Taxonomy" id="468196"/>
    <lineage>
        <taxon>Eukaryota</taxon>
        <taxon>Metazoa</taxon>
        <taxon>Ecdysozoa</taxon>
        <taxon>Arthropoda</taxon>
        <taxon>Hexapoda</taxon>
        <taxon>Insecta</taxon>
        <taxon>Pterygota</taxon>
        <taxon>Neoptera</taxon>
        <taxon>Paraneoptera</taxon>
        <taxon>Psocodea</taxon>
        <taxon>Troctomorpha</taxon>
        <taxon>Phthiraptera</taxon>
        <taxon>Anoplura</taxon>
        <taxon>Polyplacidae</taxon>
        <taxon>Polyplax</taxon>
    </lineage>
</organism>
<dbReference type="InterPro" id="IPR026246">
    <property type="entry name" value="Fsip1"/>
</dbReference>
<dbReference type="Proteomes" id="UP001359485">
    <property type="component" value="Unassembled WGS sequence"/>
</dbReference>
<keyword evidence="3" id="KW-1185">Reference proteome</keyword>
<dbReference type="Pfam" id="PF15554">
    <property type="entry name" value="FSIP1"/>
    <property type="match status" value="1"/>
</dbReference>
<gene>
    <name evidence="2" type="ORF">RUM44_001459</name>
</gene>
<protein>
    <submittedName>
        <fullName evidence="2">Uncharacterized protein</fullName>
    </submittedName>
</protein>
<proteinExistence type="predicted"/>
<dbReference type="EMBL" id="JAWJWF010000047">
    <property type="protein sequence ID" value="KAK6621652.1"/>
    <property type="molecule type" value="Genomic_DNA"/>
</dbReference>
<feature type="region of interest" description="Disordered" evidence="1">
    <location>
        <begin position="154"/>
        <end position="234"/>
    </location>
</feature>
<evidence type="ECO:0000313" key="3">
    <source>
        <dbReference type="Proteomes" id="UP001359485"/>
    </source>
</evidence>
<accession>A0ABR1AKS7</accession>